<protein>
    <submittedName>
        <fullName evidence="1">Sulfurtransferase-like selenium metabolism protein YedF</fullName>
    </submittedName>
</protein>
<dbReference type="NCBIfam" id="TIGR03527">
    <property type="entry name" value="selenium_YedF"/>
    <property type="match status" value="1"/>
</dbReference>
<reference evidence="1 2" key="1">
    <citation type="submission" date="2020-01" db="EMBL/GenBank/DDBJ databases">
        <title>Whole genome sequence of Heliobacterium gestii DSM 11169.</title>
        <authorList>
            <person name="Kyndt J.A."/>
            <person name="Meyer T.E."/>
        </authorList>
    </citation>
    <scope>NUCLEOTIDE SEQUENCE [LARGE SCALE GENOMIC DNA]</scope>
    <source>
        <strain evidence="1 2">DSM 11169</strain>
    </source>
</reference>
<evidence type="ECO:0000313" key="2">
    <source>
        <dbReference type="Proteomes" id="UP000471031"/>
    </source>
</evidence>
<accession>A0A845LDC2</accession>
<keyword evidence="2" id="KW-1185">Reference proteome</keyword>
<keyword evidence="1" id="KW-0808">Transferase</keyword>
<gene>
    <name evidence="1" type="primary">yedF</name>
    <name evidence="1" type="ORF">GTO89_14210</name>
</gene>
<comment type="caution">
    <text evidence="1">The sequence shown here is derived from an EMBL/GenBank/DDBJ whole genome shotgun (WGS) entry which is preliminary data.</text>
</comment>
<organism evidence="1 2">
    <name type="scientific">Heliomicrobium gestii</name>
    <name type="common">Heliobacterium gestii</name>
    <dbReference type="NCBI Taxonomy" id="2699"/>
    <lineage>
        <taxon>Bacteria</taxon>
        <taxon>Bacillati</taxon>
        <taxon>Bacillota</taxon>
        <taxon>Clostridia</taxon>
        <taxon>Eubacteriales</taxon>
        <taxon>Heliobacteriaceae</taxon>
        <taxon>Heliomicrobium</taxon>
    </lineage>
</organism>
<proteinExistence type="predicted"/>
<dbReference type="GO" id="GO:0016740">
    <property type="term" value="F:transferase activity"/>
    <property type="evidence" value="ECO:0007669"/>
    <property type="project" value="UniProtKB-KW"/>
</dbReference>
<dbReference type="InterPro" id="IPR027396">
    <property type="entry name" value="DsrEFH-like"/>
</dbReference>
<sequence length="141" mass="15263">MSKETGAAARPEAPVMGKDLSGLSTAFALPENSVLLMTADRIGRGDDELGRVLVKSFLYTLSQADVIPKTIIFLNSGVHLPCEDSETLQSLLALEERGVEILSCGTCLDFYKQKEKLVAGKVSNMYAIVDMLTRSTHVVTL</sequence>
<dbReference type="RefSeq" id="WP_161262758.1">
    <property type="nucleotide sequence ID" value="NZ_JAFBDC010000012.1"/>
</dbReference>
<dbReference type="OrthoDB" id="9801500at2"/>
<evidence type="ECO:0000313" key="1">
    <source>
        <dbReference type="EMBL" id="MZP44188.1"/>
    </source>
</evidence>
<dbReference type="EMBL" id="WXEX01000013">
    <property type="protein sequence ID" value="MZP44188.1"/>
    <property type="molecule type" value="Genomic_DNA"/>
</dbReference>
<dbReference type="Proteomes" id="UP000471031">
    <property type="component" value="Unassembled WGS sequence"/>
</dbReference>
<dbReference type="InterPro" id="IPR019870">
    <property type="entry name" value="Se_metab_YedF"/>
</dbReference>
<dbReference type="SUPFAM" id="SSF75169">
    <property type="entry name" value="DsrEFH-like"/>
    <property type="match status" value="1"/>
</dbReference>
<dbReference type="AlphaFoldDB" id="A0A845LDC2"/>
<name>A0A845LDC2_HELGE</name>